<evidence type="ECO:0000256" key="5">
    <source>
        <dbReference type="ARBA" id="ARBA00023136"/>
    </source>
</evidence>
<proteinExistence type="predicted"/>
<dbReference type="KEGG" id="gfu:KM031_11510"/>
<feature type="transmembrane region" description="Helical" evidence="6">
    <location>
        <begin position="57"/>
        <end position="74"/>
    </location>
</feature>
<name>A0A975P508_9RHOB</name>
<evidence type="ECO:0000256" key="3">
    <source>
        <dbReference type="ARBA" id="ARBA00022692"/>
    </source>
</evidence>
<keyword evidence="2" id="KW-1003">Cell membrane</keyword>
<gene>
    <name evidence="7" type="ORF">KM031_11510</name>
</gene>
<dbReference type="AlphaFoldDB" id="A0A975P508"/>
<feature type="transmembrane region" description="Helical" evidence="6">
    <location>
        <begin position="31"/>
        <end position="50"/>
    </location>
</feature>
<evidence type="ECO:0000313" key="8">
    <source>
        <dbReference type="Proteomes" id="UP000679352"/>
    </source>
</evidence>
<keyword evidence="4 6" id="KW-1133">Transmembrane helix</keyword>
<feature type="transmembrane region" description="Helical" evidence="6">
    <location>
        <begin position="86"/>
        <end position="109"/>
    </location>
</feature>
<evidence type="ECO:0000256" key="2">
    <source>
        <dbReference type="ARBA" id="ARBA00022475"/>
    </source>
</evidence>
<dbReference type="PANTHER" id="PTHR33931:SF2">
    <property type="entry name" value="HOLIN-LIKE PROTEIN CIDA"/>
    <property type="match status" value="1"/>
</dbReference>
<dbReference type="EMBL" id="CP076361">
    <property type="protein sequence ID" value="QWK89472.1"/>
    <property type="molecule type" value="Genomic_DNA"/>
</dbReference>
<evidence type="ECO:0000256" key="6">
    <source>
        <dbReference type="SAM" id="Phobius"/>
    </source>
</evidence>
<dbReference type="RefSeq" id="WP_215504764.1">
    <property type="nucleotide sequence ID" value="NZ_CP076361.1"/>
</dbReference>
<dbReference type="GO" id="GO:0005886">
    <property type="term" value="C:plasma membrane"/>
    <property type="evidence" value="ECO:0007669"/>
    <property type="project" value="UniProtKB-SubCell"/>
</dbReference>
<dbReference type="PANTHER" id="PTHR33931">
    <property type="entry name" value="HOLIN-LIKE PROTEIN CIDA-RELATED"/>
    <property type="match status" value="1"/>
</dbReference>
<evidence type="ECO:0000256" key="4">
    <source>
        <dbReference type="ARBA" id="ARBA00022989"/>
    </source>
</evidence>
<evidence type="ECO:0000313" key="7">
    <source>
        <dbReference type="EMBL" id="QWK89472.1"/>
    </source>
</evidence>
<evidence type="ECO:0000256" key="1">
    <source>
        <dbReference type="ARBA" id="ARBA00004651"/>
    </source>
</evidence>
<sequence>MIPALLTLLLAQLAGEALTRATGAALPGPVAGMLLLIAAFALFPSLVEVVRPLAQGILGNLSLLFVPAGTGVIGHLDKIAAQGAPLLLALVGSTVLAIAAGALAFAAVARLMGTEPEL</sequence>
<keyword evidence="8" id="KW-1185">Reference proteome</keyword>
<keyword evidence="3 6" id="KW-0812">Transmembrane</keyword>
<dbReference type="Proteomes" id="UP000679352">
    <property type="component" value="Chromosome"/>
</dbReference>
<organism evidence="7 8">
    <name type="scientific">Gemmobacter fulvus</name>
    <dbReference type="NCBI Taxonomy" id="2840474"/>
    <lineage>
        <taxon>Bacteria</taxon>
        <taxon>Pseudomonadati</taxon>
        <taxon>Pseudomonadota</taxon>
        <taxon>Alphaproteobacteria</taxon>
        <taxon>Rhodobacterales</taxon>
        <taxon>Paracoccaceae</taxon>
        <taxon>Gemmobacter</taxon>
    </lineage>
</organism>
<protein>
    <submittedName>
        <fullName evidence="7">CidA/LrgA family protein</fullName>
    </submittedName>
</protein>
<dbReference type="Pfam" id="PF03788">
    <property type="entry name" value="LrgA"/>
    <property type="match status" value="1"/>
</dbReference>
<comment type="subcellular location">
    <subcellularLocation>
        <location evidence="1">Cell membrane</location>
        <topology evidence="1">Multi-pass membrane protein</topology>
    </subcellularLocation>
</comment>
<reference evidence="7" key="1">
    <citation type="submission" date="2021-06" db="EMBL/GenBank/DDBJ databases">
        <title>Direct submission.</title>
        <authorList>
            <person name="Lee C.-S."/>
            <person name="Jin L."/>
        </authorList>
    </citation>
    <scope>NUCLEOTIDE SEQUENCE</scope>
    <source>
        <strain evidence="7">Con5</strain>
    </source>
</reference>
<accession>A0A975P508</accession>
<keyword evidence="5 6" id="KW-0472">Membrane</keyword>
<dbReference type="InterPro" id="IPR005538">
    <property type="entry name" value="LrgA/CidA"/>
</dbReference>